<feature type="signal peptide" evidence="1">
    <location>
        <begin position="1"/>
        <end position="18"/>
    </location>
</feature>
<name>A0A7W8E8M0_9BACT</name>
<protein>
    <recommendedName>
        <fullName evidence="2">NOMO second beta-sandwich domain-containing protein</fullName>
    </recommendedName>
</protein>
<organism evidence="3 4">
    <name type="scientific">Granulicella aggregans</name>
    <dbReference type="NCBI Taxonomy" id="474949"/>
    <lineage>
        <taxon>Bacteria</taxon>
        <taxon>Pseudomonadati</taxon>
        <taxon>Acidobacteriota</taxon>
        <taxon>Terriglobia</taxon>
        <taxon>Terriglobales</taxon>
        <taxon>Acidobacteriaceae</taxon>
        <taxon>Granulicella</taxon>
    </lineage>
</organism>
<gene>
    <name evidence="3" type="ORF">HDF16_006166</name>
</gene>
<feature type="domain" description="NOMO second beta-sandwich" evidence="2">
    <location>
        <begin position="321"/>
        <end position="383"/>
    </location>
</feature>
<dbReference type="SUPFAM" id="SSF49464">
    <property type="entry name" value="Carboxypeptidase regulatory domain-like"/>
    <property type="match status" value="2"/>
</dbReference>
<dbReference type="InterPro" id="IPR008969">
    <property type="entry name" value="CarboxyPept-like_regulatory"/>
</dbReference>
<keyword evidence="4" id="KW-1185">Reference proteome</keyword>
<dbReference type="EMBL" id="JACHIP010000042">
    <property type="protein sequence ID" value="MBB5061430.1"/>
    <property type="molecule type" value="Genomic_DNA"/>
</dbReference>
<reference evidence="3 4" key="1">
    <citation type="submission" date="2020-08" db="EMBL/GenBank/DDBJ databases">
        <title>Genomic Encyclopedia of Type Strains, Phase IV (KMG-V): Genome sequencing to study the core and pangenomes of soil and plant-associated prokaryotes.</title>
        <authorList>
            <person name="Whitman W."/>
        </authorList>
    </citation>
    <scope>NUCLEOTIDE SEQUENCE [LARGE SCALE GENOMIC DNA]</scope>
    <source>
        <strain evidence="3 4">M8UP14</strain>
    </source>
</reference>
<evidence type="ECO:0000313" key="4">
    <source>
        <dbReference type="Proteomes" id="UP000540989"/>
    </source>
</evidence>
<evidence type="ECO:0000256" key="1">
    <source>
        <dbReference type="SAM" id="SignalP"/>
    </source>
</evidence>
<proteinExistence type="predicted"/>
<comment type="caution">
    <text evidence="3">The sequence shown here is derived from an EMBL/GenBank/DDBJ whole genome shotgun (WGS) entry which is preliminary data.</text>
</comment>
<accession>A0A7W8E8M0</accession>
<dbReference type="Pfam" id="PF22904">
    <property type="entry name" value="NOMO1-like_2nd"/>
    <property type="match status" value="1"/>
</dbReference>
<dbReference type="SUPFAM" id="SSF49478">
    <property type="entry name" value="Cna protein B-type domain"/>
    <property type="match status" value="1"/>
</dbReference>
<feature type="chain" id="PRO_5031196550" description="NOMO second beta-sandwich domain-containing protein" evidence="1">
    <location>
        <begin position="19"/>
        <end position="412"/>
    </location>
</feature>
<dbReference type="AlphaFoldDB" id="A0A7W8E8M0"/>
<dbReference type="InterPro" id="IPR055074">
    <property type="entry name" value="NOMO1-3_2nd"/>
</dbReference>
<dbReference type="Pfam" id="PF13620">
    <property type="entry name" value="CarboxypepD_reg"/>
    <property type="match status" value="1"/>
</dbReference>
<sequence>MRAFLFAAIFSFAASLSAATVRPSLSGTVLDSTGAPVVGATVMVYHAGVKVGYSTFCPSCYTDCGKHAITDARGAFEIKDLSPDLWFTLLAARDGYIPEITKSIDPVKAPTVSLNLSSKSATTDFSGTVRGRVIEADGSPVRDAIINPTGLIDGAASTYGTLPGLQPLSVTNKNGEFELTYSKPTPKMLLEVEARGLAPQFAVLETGPNRHTVTLADGATIVGRLVQNGQPVPNAQIGLIAKDRGGFGVDLKLLGNPYEVVRIGTDPKGRFVIPNVPVAIDWYVYATMDSISTLGAASPIEIHVSKDGQYLQAPDLIIKPGFHIQGAVVTSNKRPIADGMRVMLSSDTVWDFKTVPLAPDGHFEFTNLPAGKYTISASVKGYHDNTPQYGPAPFSVEHDIDNFTTTIYPNVP</sequence>
<evidence type="ECO:0000259" key="2">
    <source>
        <dbReference type="Pfam" id="PF22904"/>
    </source>
</evidence>
<dbReference type="Proteomes" id="UP000540989">
    <property type="component" value="Unassembled WGS sequence"/>
</dbReference>
<dbReference type="RefSeq" id="WP_184224314.1">
    <property type="nucleotide sequence ID" value="NZ_JACHIP010000042.1"/>
</dbReference>
<evidence type="ECO:0000313" key="3">
    <source>
        <dbReference type="EMBL" id="MBB5061430.1"/>
    </source>
</evidence>
<keyword evidence="1" id="KW-0732">Signal</keyword>
<dbReference type="Gene3D" id="2.60.40.1120">
    <property type="entry name" value="Carboxypeptidase-like, regulatory domain"/>
    <property type="match status" value="2"/>
</dbReference>